<dbReference type="Proteomes" id="UP000192342">
    <property type="component" value="Unassembled WGS sequence"/>
</dbReference>
<dbReference type="InterPro" id="IPR005791">
    <property type="entry name" value="SecD"/>
</dbReference>
<dbReference type="Gene3D" id="1.20.1640.10">
    <property type="entry name" value="Multidrug efflux transporter AcrB transmembrane domain"/>
    <property type="match status" value="1"/>
</dbReference>
<dbReference type="PANTHER" id="PTHR30081:SF1">
    <property type="entry name" value="PROTEIN TRANSLOCASE SUBUNIT SECD"/>
    <property type="match status" value="1"/>
</dbReference>
<dbReference type="SUPFAM" id="SSF82866">
    <property type="entry name" value="Multidrug efflux transporter AcrB transmembrane domain"/>
    <property type="match status" value="1"/>
</dbReference>
<organism evidence="14 15">
    <name type="scientific">Oceanococcus atlanticus</name>
    <dbReference type="NCBI Taxonomy" id="1317117"/>
    <lineage>
        <taxon>Bacteria</taxon>
        <taxon>Pseudomonadati</taxon>
        <taxon>Pseudomonadota</taxon>
        <taxon>Gammaproteobacteria</taxon>
        <taxon>Chromatiales</taxon>
        <taxon>Oceanococcaceae</taxon>
        <taxon>Oceanococcus</taxon>
    </lineage>
</organism>
<evidence type="ECO:0000256" key="3">
    <source>
        <dbReference type="ARBA" id="ARBA00022475"/>
    </source>
</evidence>
<evidence type="ECO:0000256" key="2">
    <source>
        <dbReference type="ARBA" id="ARBA00022448"/>
    </source>
</evidence>
<evidence type="ECO:0000256" key="4">
    <source>
        <dbReference type="ARBA" id="ARBA00022692"/>
    </source>
</evidence>
<dbReference type="GO" id="GO:0043952">
    <property type="term" value="P:protein transport by the Sec complex"/>
    <property type="evidence" value="ECO:0007669"/>
    <property type="project" value="UniProtKB-UniRule"/>
</dbReference>
<dbReference type="PANTHER" id="PTHR30081">
    <property type="entry name" value="PROTEIN-EXPORT MEMBRANE PROTEIN SEC"/>
    <property type="match status" value="1"/>
</dbReference>
<evidence type="ECO:0000313" key="15">
    <source>
        <dbReference type="Proteomes" id="UP000192342"/>
    </source>
</evidence>
<feature type="domain" description="Protein translocase subunit SecDF P1" evidence="12">
    <location>
        <begin position="230"/>
        <end position="288"/>
    </location>
</feature>
<evidence type="ECO:0000256" key="9">
    <source>
        <dbReference type="HAMAP-Rule" id="MF_01463"/>
    </source>
</evidence>
<dbReference type="GO" id="GO:0005886">
    <property type="term" value="C:plasma membrane"/>
    <property type="evidence" value="ECO:0007669"/>
    <property type="project" value="UniProtKB-SubCell"/>
</dbReference>
<keyword evidence="4 9" id="KW-0812">Transmembrane</keyword>
<evidence type="ECO:0000259" key="10">
    <source>
        <dbReference type="Pfam" id="PF02355"/>
    </source>
</evidence>
<gene>
    <name evidence="9 14" type="primary">secD</name>
    <name evidence="14" type="ORF">ATO7_00665</name>
</gene>
<feature type="transmembrane region" description="Helical" evidence="9">
    <location>
        <begin position="513"/>
        <end position="534"/>
    </location>
</feature>
<evidence type="ECO:0000256" key="1">
    <source>
        <dbReference type="ARBA" id="ARBA00004651"/>
    </source>
</evidence>
<dbReference type="FunFam" id="1.20.1640.10:FF:000004">
    <property type="entry name" value="Protein translocase subunit SecD"/>
    <property type="match status" value="1"/>
</dbReference>
<keyword evidence="8 9" id="KW-0472">Membrane</keyword>
<dbReference type="GO" id="GO:0015450">
    <property type="term" value="F:protein-transporting ATPase activity"/>
    <property type="evidence" value="ECO:0007669"/>
    <property type="project" value="InterPro"/>
</dbReference>
<proteinExistence type="inferred from homology"/>
<comment type="subcellular location">
    <subcellularLocation>
        <location evidence="1 9">Cell membrane</location>
        <topology evidence="1 9">Multi-pass membrane protein</topology>
    </subcellularLocation>
</comment>
<dbReference type="Pfam" id="PF21760">
    <property type="entry name" value="SecD_1st"/>
    <property type="match status" value="1"/>
</dbReference>
<dbReference type="Pfam" id="PF13721">
    <property type="entry name" value="SecD-TM1"/>
    <property type="match status" value="1"/>
</dbReference>
<dbReference type="Pfam" id="PF02355">
    <property type="entry name" value="SecD_SecF_C"/>
    <property type="match status" value="1"/>
</dbReference>
<dbReference type="AlphaFoldDB" id="A0A1Y1SFA1"/>
<dbReference type="HAMAP" id="MF_01463_B">
    <property type="entry name" value="SecD_B"/>
    <property type="match status" value="1"/>
</dbReference>
<keyword evidence="2 9" id="KW-0813">Transport</keyword>
<dbReference type="OrthoDB" id="9805019at2"/>
<evidence type="ECO:0000256" key="6">
    <source>
        <dbReference type="ARBA" id="ARBA00022989"/>
    </source>
</evidence>
<comment type="caution">
    <text evidence="9">Lacks conserved residue(s) required for the propagation of feature annotation.</text>
</comment>
<comment type="function">
    <text evidence="9">Part of the Sec protein translocase complex. Interacts with the SecYEG preprotein conducting channel. SecDF uses the proton motive force (PMF) to complete protein translocation after the ATP-dependent function of SecA.</text>
</comment>
<dbReference type="InterPro" id="IPR048631">
    <property type="entry name" value="SecD_1st"/>
</dbReference>
<dbReference type="RefSeq" id="WP_083558994.1">
    <property type="nucleotide sequence ID" value="NZ_AQQV01000001.1"/>
</dbReference>
<sequence>MNKSPLWKVLLLIAVVASGFLYALPNIYGEDAALLVSPDSGDAATPQELNRVEAALKRAGIEAYTSRFDEQGRVEIRLDHEDSQLPAADALKRTLGYDYIVAMTMIPRTPGWLLGLGGQPMALGLDLRGGVHFLMEVDVEYVLSSAAEQYARDLPSFLRNHEPPIRYTGRRQADGAVELDFGDIETRDAALRAIREEFRELSIEPTSDEALTLRAAMSEEEVNRLVDFSVKQNLTTLRNRVNQLGVAEPLVQRQGRDRILVQLPGVKDPTQAKSILDATATLEYRAVAEREDAQLADRTGVVPADTDLFYERGTGRPILLKSDVIATGSQIIDAAATIDQESGTPAVSVTLNGAGAKSMFGFTESNVGRLMAVLFKETDIRISRNAAGEEVRQRIETEEVISVATVRGVFGKRFQTTGLTSKEAHDLSLLLRSGALAAPIAIVEERTIGPSLGQDNIDQGMEAVLIGFALVVVLMVLYYRVFGLIANLALFMNLVLIIAALSLLQATLTLPGIAGIVLTVGMAVDANVLIFERIREELIDGSGAQQAIRSGYEKAFVTIADANITTLIAAIVLFVFGTGPIKGFAVTLSIGVLSSMFTAILGTRVLVNALYGGTRRDDLPV</sequence>
<dbReference type="EMBL" id="AQQV01000001">
    <property type="protein sequence ID" value="ORE88342.1"/>
    <property type="molecule type" value="Genomic_DNA"/>
</dbReference>
<dbReference type="Gene3D" id="3.30.1360.200">
    <property type="match status" value="1"/>
</dbReference>
<accession>A0A1Y1SFA1</accession>
<dbReference type="InterPro" id="IPR022646">
    <property type="entry name" value="SecD/SecF_CS"/>
</dbReference>
<dbReference type="GO" id="GO:0065002">
    <property type="term" value="P:intracellular protein transmembrane transport"/>
    <property type="evidence" value="ECO:0007669"/>
    <property type="project" value="UniProtKB-UniRule"/>
</dbReference>
<evidence type="ECO:0000259" key="11">
    <source>
        <dbReference type="Pfam" id="PF13721"/>
    </source>
</evidence>
<dbReference type="InterPro" id="IPR048634">
    <property type="entry name" value="SecD_SecF_C"/>
</dbReference>
<evidence type="ECO:0000259" key="13">
    <source>
        <dbReference type="Pfam" id="PF22599"/>
    </source>
</evidence>
<dbReference type="InterPro" id="IPR054384">
    <property type="entry name" value="SecDF_P1_head"/>
</dbReference>
<name>A0A1Y1SFA1_9GAMM</name>
<feature type="transmembrane region" description="Helical" evidence="9">
    <location>
        <begin position="583"/>
        <end position="607"/>
    </location>
</feature>
<feature type="transmembrane region" description="Helical" evidence="9">
    <location>
        <begin position="555"/>
        <end position="577"/>
    </location>
</feature>
<evidence type="ECO:0000256" key="8">
    <source>
        <dbReference type="ARBA" id="ARBA00023136"/>
    </source>
</evidence>
<evidence type="ECO:0000256" key="7">
    <source>
        <dbReference type="ARBA" id="ARBA00023010"/>
    </source>
</evidence>
<dbReference type="InterPro" id="IPR027398">
    <property type="entry name" value="SecD-TM"/>
</dbReference>
<dbReference type="GO" id="GO:0006605">
    <property type="term" value="P:protein targeting"/>
    <property type="evidence" value="ECO:0007669"/>
    <property type="project" value="UniProtKB-UniRule"/>
</dbReference>
<dbReference type="Gene3D" id="3.30.70.3400">
    <property type="match status" value="1"/>
</dbReference>
<feature type="transmembrane region" description="Helical" evidence="9">
    <location>
        <begin position="488"/>
        <end position="507"/>
    </location>
</feature>
<protein>
    <recommendedName>
        <fullName evidence="9">Protein translocase subunit SecD</fullName>
    </recommendedName>
</protein>
<feature type="transmembrane region" description="Helical" evidence="9">
    <location>
        <begin position="463"/>
        <end position="481"/>
    </location>
</feature>
<keyword evidence="5 9" id="KW-0653">Protein transport</keyword>
<dbReference type="InterPro" id="IPR055344">
    <property type="entry name" value="SecD_SecF_C_bact"/>
</dbReference>
<dbReference type="STRING" id="1317117.ATO7_00665"/>
<evidence type="ECO:0000256" key="5">
    <source>
        <dbReference type="ARBA" id="ARBA00022927"/>
    </source>
</evidence>
<dbReference type="Pfam" id="PF07549">
    <property type="entry name" value="Sec_GG"/>
    <property type="match status" value="1"/>
</dbReference>
<keyword evidence="15" id="KW-1185">Reference proteome</keyword>
<comment type="similarity">
    <text evidence="9">Belongs to the SecD/SecF family. SecD subfamily.</text>
</comment>
<dbReference type="NCBIfam" id="TIGR01129">
    <property type="entry name" value="secD"/>
    <property type="match status" value="1"/>
</dbReference>
<dbReference type="InterPro" id="IPR022813">
    <property type="entry name" value="SecD/SecF_arch_bac"/>
</dbReference>
<dbReference type="NCBIfam" id="TIGR00916">
    <property type="entry name" value="2A0604s01"/>
    <property type="match status" value="1"/>
</dbReference>
<keyword evidence="7 9" id="KW-0811">Translocation</keyword>
<feature type="domain" description="Protein export membrane protein SecD/SecF C-terminal" evidence="10">
    <location>
        <begin position="440"/>
        <end position="601"/>
    </location>
</feature>
<comment type="subunit">
    <text evidence="9">Forms a complex with SecF. Part of the essential Sec protein translocation apparatus which comprises SecA, SecYEG and auxiliary proteins SecDF-YajC and YidC.</text>
</comment>
<reference evidence="14 15" key="1">
    <citation type="submission" date="2013-04" db="EMBL/GenBank/DDBJ databases">
        <title>Oceanococcus atlanticus 22II-S10r2 Genome Sequencing.</title>
        <authorList>
            <person name="Lai Q."/>
            <person name="Li G."/>
            <person name="Shao Z."/>
        </authorList>
    </citation>
    <scope>NUCLEOTIDE SEQUENCE [LARGE SCALE GENOMIC DNA]</scope>
    <source>
        <strain evidence="14 15">22II-S10r2</strain>
    </source>
</reference>
<feature type="domain" description="SecD export protein N-terminal TM" evidence="11">
    <location>
        <begin position="1"/>
        <end position="103"/>
    </location>
</feature>
<dbReference type="Pfam" id="PF22599">
    <property type="entry name" value="SecDF_P1_head"/>
    <property type="match status" value="1"/>
</dbReference>
<comment type="caution">
    <text evidence="14">The sequence shown here is derived from an EMBL/GenBank/DDBJ whole genome shotgun (WGS) entry which is preliminary data.</text>
</comment>
<evidence type="ECO:0000259" key="12">
    <source>
        <dbReference type="Pfam" id="PF21760"/>
    </source>
</evidence>
<evidence type="ECO:0000313" key="14">
    <source>
        <dbReference type="EMBL" id="ORE88342.1"/>
    </source>
</evidence>
<keyword evidence="6 9" id="KW-1133">Transmembrane helix</keyword>
<feature type="domain" description="SecDF P1 head subdomain" evidence="13">
    <location>
        <begin position="308"/>
        <end position="438"/>
    </location>
</feature>
<keyword evidence="3 9" id="KW-1003">Cell membrane</keyword>